<keyword evidence="6 8" id="KW-0326">Glycosidase</keyword>
<dbReference type="SUPFAM" id="SSF51445">
    <property type="entry name" value="(Trans)glycosidases"/>
    <property type="match status" value="1"/>
</dbReference>
<dbReference type="Proteomes" id="UP000094236">
    <property type="component" value="Unassembled WGS sequence"/>
</dbReference>
<dbReference type="SMART" id="SM00636">
    <property type="entry name" value="Glyco_18"/>
    <property type="match status" value="1"/>
</dbReference>
<evidence type="ECO:0000256" key="4">
    <source>
        <dbReference type="ARBA" id="ARBA00023024"/>
    </source>
</evidence>
<evidence type="ECO:0000256" key="7">
    <source>
        <dbReference type="ARBA" id="ARBA00023326"/>
    </source>
</evidence>
<dbReference type="InterPro" id="IPR050314">
    <property type="entry name" value="Glycosyl_Hydrlase_18"/>
</dbReference>
<dbReference type="Gene3D" id="3.20.20.80">
    <property type="entry name" value="Glycosidases"/>
    <property type="match status" value="1"/>
</dbReference>
<evidence type="ECO:0000256" key="1">
    <source>
        <dbReference type="ARBA" id="ARBA00000822"/>
    </source>
</evidence>
<feature type="domain" description="GH18" evidence="10">
    <location>
        <begin position="1"/>
        <end position="345"/>
    </location>
</feature>
<dbReference type="GO" id="GO:0006032">
    <property type="term" value="P:chitin catabolic process"/>
    <property type="evidence" value="ECO:0007669"/>
    <property type="project" value="UniProtKB-KW"/>
</dbReference>
<dbReference type="AlphaFoldDB" id="A0A1E4TTZ0"/>
<evidence type="ECO:0000259" key="10">
    <source>
        <dbReference type="PROSITE" id="PS51910"/>
    </source>
</evidence>
<keyword evidence="7" id="KW-0624">Polysaccharide degradation</keyword>
<dbReference type="Pfam" id="PF00704">
    <property type="entry name" value="Glyco_hydro_18"/>
    <property type="match status" value="1"/>
</dbReference>
<dbReference type="GO" id="GO:0008061">
    <property type="term" value="F:chitin binding"/>
    <property type="evidence" value="ECO:0007669"/>
    <property type="project" value="InterPro"/>
</dbReference>
<dbReference type="STRING" id="669874.A0A1E4TTZ0"/>
<evidence type="ECO:0000256" key="2">
    <source>
        <dbReference type="ARBA" id="ARBA00012729"/>
    </source>
</evidence>
<comment type="similarity">
    <text evidence="9">Belongs to the glycosyl hydrolase 18 family.</text>
</comment>
<evidence type="ECO:0000313" key="12">
    <source>
        <dbReference type="Proteomes" id="UP000094236"/>
    </source>
</evidence>
<evidence type="ECO:0000256" key="9">
    <source>
        <dbReference type="RuleBase" id="RU004453"/>
    </source>
</evidence>
<dbReference type="GO" id="GO:0000272">
    <property type="term" value="P:polysaccharide catabolic process"/>
    <property type="evidence" value="ECO:0007669"/>
    <property type="project" value="UniProtKB-KW"/>
</dbReference>
<proteinExistence type="inferred from homology"/>
<dbReference type="CDD" id="cd06548">
    <property type="entry name" value="GH18_chitinase"/>
    <property type="match status" value="1"/>
</dbReference>
<dbReference type="OrthoDB" id="76388at2759"/>
<protein>
    <recommendedName>
        <fullName evidence="2">chitinase</fullName>
        <ecNumber evidence="2">3.2.1.14</ecNumber>
    </recommendedName>
</protein>
<dbReference type="InterPro" id="IPR011583">
    <property type="entry name" value="Chitinase_II/V-like_cat"/>
</dbReference>
<organism evidence="11 12">
    <name type="scientific">Pachysolen tannophilus NRRL Y-2460</name>
    <dbReference type="NCBI Taxonomy" id="669874"/>
    <lineage>
        <taxon>Eukaryota</taxon>
        <taxon>Fungi</taxon>
        <taxon>Dikarya</taxon>
        <taxon>Ascomycota</taxon>
        <taxon>Saccharomycotina</taxon>
        <taxon>Pichiomycetes</taxon>
        <taxon>Pachysolenaceae</taxon>
        <taxon>Pachysolen</taxon>
    </lineage>
</organism>
<evidence type="ECO:0000256" key="5">
    <source>
        <dbReference type="ARBA" id="ARBA00023277"/>
    </source>
</evidence>
<evidence type="ECO:0000256" key="8">
    <source>
        <dbReference type="RuleBase" id="RU000489"/>
    </source>
</evidence>
<dbReference type="PROSITE" id="PS51910">
    <property type="entry name" value="GH18_2"/>
    <property type="match status" value="1"/>
</dbReference>
<evidence type="ECO:0000256" key="3">
    <source>
        <dbReference type="ARBA" id="ARBA00022801"/>
    </source>
</evidence>
<reference evidence="12" key="1">
    <citation type="submission" date="2016-05" db="EMBL/GenBank/DDBJ databases">
        <title>Comparative genomics of biotechnologically important yeasts.</title>
        <authorList>
            <consortium name="DOE Joint Genome Institute"/>
            <person name="Riley R."/>
            <person name="Haridas S."/>
            <person name="Wolfe K.H."/>
            <person name="Lopes M.R."/>
            <person name="Hittinger C.T."/>
            <person name="Goker M."/>
            <person name="Salamov A."/>
            <person name="Wisecaver J."/>
            <person name="Long T.M."/>
            <person name="Aerts A.L."/>
            <person name="Barry K."/>
            <person name="Choi C."/>
            <person name="Clum A."/>
            <person name="Coughlan A.Y."/>
            <person name="Deshpande S."/>
            <person name="Douglass A.P."/>
            <person name="Hanson S.J."/>
            <person name="Klenk H.-P."/>
            <person name="Labutti K."/>
            <person name="Lapidus A."/>
            <person name="Lindquist E."/>
            <person name="Lipzen A."/>
            <person name="Meier-Kolthoff J.P."/>
            <person name="Ohm R.A."/>
            <person name="Otillar R.P."/>
            <person name="Pangilinan J."/>
            <person name="Peng Y."/>
            <person name="Rokas A."/>
            <person name="Rosa C.A."/>
            <person name="Scheuner C."/>
            <person name="Sibirny A.A."/>
            <person name="Slot J.C."/>
            <person name="Stielow J.B."/>
            <person name="Sun H."/>
            <person name="Kurtzman C.P."/>
            <person name="Blackwell M."/>
            <person name="Grigoriev I.V."/>
            <person name="Jeffries T.W."/>
        </authorList>
    </citation>
    <scope>NUCLEOTIDE SEQUENCE [LARGE SCALE GENOMIC DNA]</scope>
    <source>
        <strain evidence="12">NRRL Y-2460</strain>
    </source>
</reference>
<dbReference type="PANTHER" id="PTHR11177:SF317">
    <property type="entry name" value="CHITINASE 12-RELATED"/>
    <property type="match status" value="1"/>
</dbReference>
<dbReference type="InterPro" id="IPR017853">
    <property type="entry name" value="GH"/>
</dbReference>
<dbReference type="PANTHER" id="PTHR11177">
    <property type="entry name" value="CHITINASE"/>
    <property type="match status" value="1"/>
</dbReference>
<dbReference type="InterPro" id="IPR001579">
    <property type="entry name" value="Glyco_hydro_18_chit_AS"/>
</dbReference>
<evidence type="ECO:0000313" key="11">
    <source>
        <dbReference type="EMBL" id="ODV95138.1"/>
    </source>
</evidence>
<gene>
    <name evidence="11" type="ORF">PACTADRAFT_85288</name>
</gene>
<comment type="catalytic activity">
    <reaction evidence="1">
        <text>Random endo-hydrolysis of N-acetyl-beta-D-glucosaminide (1-&gt;4)-beta-linkages in chitin and chitodextrins.</text>
        <dbReference type="EC" id="3.2.1.14"/>
    </reaction>
</comment>
<evidence type="ECO:0000256" key="6">
    <source>
        <dbReference type="ARBA" id="ARBA00023295"/>
    </source>
</evidence>
<keyword evidence="5" id="KW-0119">Carbohydrate metabolism</keyword>
<keyword evidence="3 8" id="KW-0378">Hydrolase</keyword>
<accession>A0A1E4TTZ0</accession>
<dbReference type="EC" id="3.2.1.14" evidence="2"/>
<sequence length="345" mass="40198">MYYSQWSVYEDRNHFPRDIPYDYISNVFYCFIGIDEKTGNVKYMDENSDLEIEKIHSQQNLKISMSIGGWGLGDKFSVVMKNDKKFLRFIKSSIEMMTRHDFDGIDLDWEYPQNEEDAKKMVKLLKYLRYALNQIERITGKEPGSLLLSVASPCSLENLNAFHLKEMDNYLNFWNLMCYDFAGSWSQKVDYHSNLYSTRPDQNSVDKAVKHYISKGINSRKLILGMPNYGRSFTETSGYGESFKGVGKGSLDEEGIWNYNQLPLPRCKEEFDKKAVAAWNYDPENKTFISYDNAESARIKANYVVENSLGGGMWWESCGENYENIKRSTVHNFVDELYKNSPELF</sequence>
<dbReference type="SUPFAM" id="SSF54556">
    <property type="entry name" value="Chitinase insertion domain"/>
    <property type="match status" value="1"/>
</dbReference>
<dbReference type="GO" id="GO:0008843">
    <property type="term" value="F:endochitinase activity"/>
    <property type="evidence" value="ECO:0007669"/>
    <property type="project" value="UniProtKB-EC"/>
</dbReference>
<dbReference type="InterPro" id="IPR001223">
    <property type="entry name" value="Glyco_hydro18_cat"/>
</dbReference>
<dbReference type="InterPro" id="IPR029070">
    <property type="entry name" value="Chitinase_insertion_sf"/>
</dbReference>
<dbReference type="PROSITE" id="PS01095">
    <property type="entry name" value="GH18_1"/>
    <property type="match status" value="1"/>
</dbReference>
<keyword evidence="4" id="KW-0146">Chitin degradation</keyword>
<dbReference type="EMBL" id="KV454014">
    <property type="protein sequence ID" value="ODV95138.1"/>
    <property type="molecule type" value="Genomic_DNA"/>
</dbReference>
<keyword evidence="12" id="KW-1185">Reference proteome</keyword>
<dbReference type="Gene3D" id="3.10.50.10">
    <property type="match status" value="1"/>
</dbReference>
<name>A0A1E4TTZ0_PACTA</name>
<dbReference type="GO" id="GO:0005576">
    <property type="term" value="C:extracellular region"/>
    <property type="evidence" value="ECO:0007669"/>
    <property type="project" value="TreeGrafter"/>
</dbReference>